<dbReference type="PANTHER" id="PTHR12302">
    <property type="entry name" value="EBNA2 BINDING PROTEIN P100"/>
    <property type="match status" value="1"/>
</dbReference>
<evidence type="ECO:0000313" key="3">
    <source>
        <dbReference type="EMBL" id="PVA06563.1"/>
    </source>
</evidence>
<gene>
    <name evidence="3" type="ORF">DC363_08480</name>
</gene>
<protein>
    <submittedName>
        <fullName evidence="3">Nuclease</fullName>
    </submittedName>
</protein>
<dbReference type="Proteomes" id="UP000244817">
    <property type="component" value="Unassembled WGS sequence"/>
</dbReference>
<dbReference type="OrthoDB" id="9805504at2"/>
<feature type="chain" id="PRO_5015469238" evidence="1">
    <location>
        <begin position="20"/>
        <end position="221"/>
    </location>
</feature>
<keyword evidence="1" id="KW-0732">Signal</keyword>
<organism evidence="3 4">
    <name type="scientific">Thalassorhabdomicrobium marinisediminis</name>
    <dbReference type="NCBI Taxonomy" id="2170577"/>
    <lineage>
        <taxon>Bacteria</taxon>
        <taxon>Pseudomonadati</taxon>
        <taxon>Pseudomonadota</taxon>
        <taxon>Alphaproteobacteria</taxon>
        <taxon>Rhodobacterales</taxon>
        <taxon>Paracoccaceae</taxon>
        <taxon>Thalassorhabdomicrobium</taxon>
    </lineage>
</organism>
<dbReference type="EMBL" id="QCYG01000005">
    <property type="protein sequence ID" value="PVA06563.1"/>
    <property type="molecule type" value="Genomic_DNA"/>
</dbReference>
<dbReference type="Pfam" id="PF00565">
    <property type="entry name" value="SNase"/>
    <property type="match status" value="1"/>
</dbReference>
<evidence type="ECO:0000256" key="1">
    <source>
        <dbReference type="SAM" id="SignalP"/>
    </source>
</evidence>
<dbReference type="AlphaFoldDB" id="A0A2T7FWL8"/>
<dbReference type="PROSITE" id="PS50830">
    <property type="entry name" value="TNASE_3"/>
    <property type="match status" value="1"/>
</dbReference>
<accession>A0A2T7FWL8</accession>
<dbReference type="InterPro" id="IPR016071">
    <property type="entry name" value="Staphylococal_nuclease_OB-fold"/>
</dbReference>
<evidence type="ECO:0000259" key="2">
    <source>
        <dbReference type="PROSITE" id="PS50830"/>
    </source>
</evidence>
<feature type="signal peptide" evidence="1">
    <location>
        <begin position="1"/>
        <end position="19"/>
    </location>
</feature>
<name>A0A2T7FWL8_9RHOB</name>
<reference evidence="3 4" key="1">
    <citation type="submission" date="2018-04" db="EMBL/GenBank/DDBJ databases">
        <title>Pelagivirga bohaiensis gen. nov., sp. nov., a bacterium isolated from the Bohai Sea.</title>
        <authorList>
            <person name="Ji X."/>
        </authorList>
    </citation>
    <scope>NUCLEOTIDE SEQUENCE [LARGE SCALE GENOMIC DNA]</scope>
    <source>
        <strain evidence="3 4">BH-SD16</strain>
    </source>
</reference>
<dbReference type="SMART" id="SM00318">
    <property type="entry name" value="SNc"/>
    <property type="match status" value="1"/>
</dbReference>
<evidence type="ECO:0000313" key="4">
    <source>
        <dbReference type="Proteomes" id="UP000244817"/>
    </source>
</evidence>
<dbReference type="RefSeq" id="WP_108640724.1">
    <property type="nucleotide sequence ID" value="NZ_QCYG01000005.1"/>
</dbReference>
<dbReference type="InterPro" id="IPR035437">
    <property type="entry name" value="SNase_OB-fold_sf"/>
</dbReference>
<dbReference type="SUPFAM" id="SSF50199">
    <property type="entry name" value="Staphylococcal nuclease"/>
    <property type="match status" value="1"/>
</dbReference>
<dbReference type="Gene3D" id="2.40.50.90">
    <property type="match status" value="1"/>
</dbReference>
<keyword evidence="4" id="KW-1185">Reference proteome</keyword>
<proteinExistence type="predicted"/>
<sequence>MFRILYILLWLVLPAASNAAADVSGTVRVIDGDTLDVGGQRVRLHGIDAPEVSQTCSHPQRGDWPCGAFVRDELRDRYDGQTATCEAMDTDRYGRIVGKCFIGGRDINEVIVSEGYAEAYRRYSMDYDLAEKAAQVRGVGLWSSEMQTPAEYRAAQRQASEDVVSPNANCVIKGNISGNGRIYHMPHNEHYSRTRINVSRGERWFCTEAEARAAGWRAARN</sequence>
<feature type="domain" description="TNase-like" evidence="2">
    <location>
        <begin position="20"/>
        <end position="144"/>
    </location>
</feature>
<comment type="caution">
    <text evidence="3">The sequence shown here is derived from an EMBL/GenBank/DDBJ whole genome shotgun (WGS) entry which is preliminary data.</text>
</comment>
<dbReference type="PANTHER" id="PTHR12302:SF26">
    <property type="entry name" value="BLR1266 PROTEIN"/>
    <property type="match status" value="1"/>
</dbReference>